<dbReference type="PATRIC" id="fig|1441384.3.peg.1092"/>
<evidence type="ECO:0000256" key="5">
    <source>
        <dbReference type="ARBA" id="ARBA00022741"/>
    </source>
</evidence>
<dbReference type="SUPFAM" id="SSF90123">
    <property type="entry name" value="ABC transporter transmembrane region"/>
    <property type="match status" value="1"/>
</dbReference>
<dbReference type="GO" id="GO:0140359">
    <property type="term" value="F:ABC-type transporter activity"/>
    <property type="evidence" value="ECO:0007669"/>
    <property type="project" value="InterPro"/>
</dbReference>
<evidence type="ECO:0000259" key="12">
    <source>
        <dbReference type="PROSITE" id="PS50929"/>
    </source>
</evidence>
<evidence type="ECO:0000256" key="3">
    <source>
        <dbReference type="ARBA" id="ARBA00022448"/>
    </source>
</evidence>
<gene>
    <name evidence="13" type="ORF">OTUT144_0062</name>
</gene>
<evidence type="ECO:0000256" key="7">
    <source>
        <dbReference type="ARBA" id="ARBA00022989"/>
    </source>
</evidence>
<dbReference type="Proteomes" id="UP000033580">
    <property type="component" value="Unassembled WGS sequence"/>
</dbReference>
<evidence type="ECO:0000256" key="9">
    <source>
        <dbReference type="ARBA" id="ARBA00024725"/>
    </source>
</evidence>
<dbReference type="PROSITE" id="PS50929">
    <property type="entry name" value="ABC_TM1F"/>
    <property type="match status" value="1"/>
</dbReference>
<evidence type="ECO:0000256" key="8">
    <source>
        <dbReference type="ARBA" id="ARBA00023136"/>
    </source>
</evidence>
<dbReference type="InterPro" id="IPR003593">
    <property type="entry name" value="AAA+_ATPase"/>
</dbReference>
<evidence type="ECO:0000259" key="11">
    <source>
        <dbReference type="PROSITE" id="PS50893"/>
    </source>
</evidence>
<keyword evidence="6" id="KW-0067">ATP-binding</keyword>
<keyword evidence="4 10" id="KW-0812">Transmembrane</keyword>
<evidence type="ECO:0000256" key="4">
    <source>
        <dbReference type="ARBA" id="ARBA00022692"/>
    </source>
</evidence>
<dbReference type="PROSITE" id="PS50893">
    <property type="entry name" value="ABC_TRANSPORTER_2"/>
    <property type="match status" value="1"/>
</dbReference>
<dbReference type="GO" id="GO:0016887">
    <property type="term" value="F:ATP hydrolysis activity"/>
    <property type="evidence" value="ECO:0007669"/>
    <property type="project" value="InterPro"/>
</dbReference>
<dbReference type="PROSITE" id="PS00211">
    <property type="entry name" value="ABC_TRANSPORTER_1"/>
    <property type="match status" value="1"/>
</dbReference>
<dbReference type="Gene3D" id="1.20.1560.10">
    <property type="entry name" value="ABC transporter type 1, transmembrane domain"/>
    <property type="match status" value="1"/>
</dbReference>
<dbReference type="InterPro" id="IPR036640">
    <property type="entry name" value="ABC1_TM_sf"/>
</dbReference>
<dbReference type="AlphaFoldDB" id="A0A0F3RNX5"/>
<feature type="domain" description="ABC transporter" evidence="11">
    <location>
        <begin position="344"/>
        <end position="578"/>
    </location>
</feature>
<dbReference type="EMBL" id="LAOR01000002">
    <property type="protein sequence ID" value="KJW07892.1"/>
    <property type="molecule type" value="Genomic_DNA"/>
</dbReference>
<comment type="similarity">
    <text evidence="2">Belongs to the ABC transporter superfamily.</text>
</comment>
<feature type="transmembrane region" description="Helical" evidence="10">
    <location>
        <begin position="63"/>
        <end position="87"/>
    </location>
</feature>
<dbReference type="Pfam" id="PF00664">
    <property type="entry name" value="ABC_membrane"/>
    <property type="match status" value="1"/>
</dbReference>
<feature type="transmembrane region" description="Helical" evidence="10">
    <location>
        <begin position="281"/>
        <end position="302"/>
    </location>
</feature>
<dbReference type="Gene3D" id="3.40.50.300">
    <property type="entry name" value="P-loop containing nucleotide triphosphate hydrolases"/>
    <property type="match status" value="1"/>
</dbReference>
<dbReference type="SUPFAM" id="SSF52540">
    <property type="entry name" value="P-loop containing nucleoside triphosphate hydrolases"/>
    <property type="match status" value="1"/>
</dbReference>
<keyword evidence="3" id="KW-0813">Transport</keyword>
<evidence type="ECO:0000256" key="6">
    <source>
        <dbReference type="ARBA" id="ARBA00022840"/>
    </source>
</evidence>
<dbReference type="GO" id="GO:0034040">
    <property type="term" value="F:ATPase-coupled lipid transmembrane transporter activity"/>
    <property type="evidence" value="ECO:0007669"/>
    <property type="project" value="TreeGrafter"/>
</dbReference>
<dbReference type="SMART" id="SM00382">
    <property type="entry name" value="AAA"/>
    <property type="match status" value="1"/>
</dbReference>
<feature type="domain" description="ABC transmembrane type-1" evidence="12">
    <location>
        <begin position="24"/>
        <end position="310"/>
    </location>
</feature>
<organism evidence="13 14">
    <name type="scientific">Orientia tsutsugamushi str. UT144</name>
    <dbReference type="NCBI Taxonomy" id="1441384"/>
    <lineage>
        <taxon>Bacteria</taxon>
        <taxon>Pseudomonadati</taxon>
        <taxon>Pseudomonadota</taxon>
        <taxon>Alphaproteobacteria</taxon>
        <taxon>Rickettsiales</taxon>
        <taxon>Rickettsiaceae</taxon>
        <taxon>Rickettsieae</taxon>
        <taxon>Orientia</taxon>
    </lineage>
</organism>
<dbReference type="FunFam" id="3.40.50.300:FF:000287">
    <property type="entry name" value="Multidrug ABC transporter ATP-binding protein"/>
    <property type="match status" value="1"/>
</dbReference>
<comment type="subcellular location">
    <subcellularLocation>
        <location evidence="1">Cell membrane</location>
        <topology evidence="1">Multi-pass membrane protein</topology>
    </subcellularLocation>
</comment>
<comment type="caution">
    <text evidence="13">The sequence shown here is derived from an EMBL/GenBank/DDBJ whole genome shotgun (WGS) entry which is preliminary data.</text>
</comment>
<evidence type="ECO:0000313" key="13">
    <source>
        <dbReference type="EMBL" id="KJW07892.1"/>
    </source>
</evidence>
<dbReference type="InterPro" id="IPR011527">
    <property type="entry name" value="ABC1_TM_dom"/>
</dbReference>
<keyword evidence="8 10" id="KW-0472">Membrane</keyword>
<protein>
    <submittedName>
        <fullName evidence="13">ABC transporter family protein</fullName>
    </submittedName>
</protein>
<dbReference type="GO" id="GO:0005524">
    <property type="term" value="F:ATP binding"/>
    <property type="evidence" value="ECO:0007669"/>
    <property type="project" value="UniProtKB-KW"/>
</dbReference>
<comment type="function">
    <text evidence="9">Part of an ABC transporter complex. Transmembrane domains (TMD) form a pore in the inner membrane and the ATP-binding domain (NBD) is responsible for energy generation.</text>
</comment>
<dbReference type="PANTHER" id="PTHR24221">
    <property type="entry name" value="ATP-BINDING CASSETTE SUB-FAMILY B"/>
    <property type="match status" value="1"/>
</dbReference>
<dbReference type="InterPro" id="IPR017871">
    <property type="entry name" value="ABC_transporter-like_CS"/>
</dbReference>
<dbReference type="InterPro" id="IPR003439">
    <property type="entry name" value="ABC_transporter-like_ATP-bd"/>
</dbReference>
<feature type="transmembrane region" description="Helical" evidence="10">
    <location>
        <begin position="146"/>
        <end position="163"/>
    </location>
</feature>
<reference evidence="13 14" key="1">
    <citation type="submission" date="2015-01" db="EMBL/GenBank/DDBJ databases">
        <title>Genome Sequencing of Rickettsiales.</title>
        <authorList>
            <person name="Daugherty S.C."/>
            <person name="Su Q."/>
            <person name="Abolude K."/>
            <person name="Beier-Sexton M."/>
            <person name="Carlyon J.A."/>
            <person name="Carter R."/>
            <person name="Day N.P."/>
            <person name="Dumler S.J."/>
            <person name="Dyachenko V."/>
            <person name="Godinez A."/>
            <person name="Kurtti T.J."/>
            <person name="Lichay M."/>
            <person name="Mullins K.E."/>
            <person name="Ott S."/>
            <person name="Pappas-Brown V."/>
            <person name="Paris D.H."/>
            <person name="Patel P."/>
            <person name="Richards A.L."/>
            <person name="Sadzewicz L."/>
            <person name="Sears K."/>
            <person name="Seidman D."/>
            <person name="Sengamalay N."/>
            <person name="Stenos J."/>
            <person name="Tallon L.J."/>
            <person name="Vincent G."/>
            <person name="Fraser C.M."/>
            <person name="Munderloh U."/>
            <person name="Dunning-Hotopp J.C."/>
        </authorList>
    </citation>
    <scope>NUCLEOTIDE SEQUENCE [LARGE SCALE GENOMIC DNA]</scope>
    <source>
        <strain evidence="13 14">UT144</strain>
    </source>
</reference>
<dbReference type="Pfam" id="PF00005">
    <property type="entry name" value="ABC_tran"/>
    <property type="match status" value="1"/>
</dbReference>
<dbReference type="PANTHER" id="PTHR24221:SF654">
    <property type="entry name" value="ATP-BINDING CASSETTE SUB-FAMILY B MEMBER 6"/>
    <property type="match status" value="1"/>
</dbReference>
<accession>A0A0F3RNX5</accession>
<feature type="transmembrane region" description="Helical" evidence="10">
    <location>
        <begin position="21"/>
        <end position="43"/>
    </location>
</feature>
<dbReference type="InterPro" id="IPR039421">
    <property type="entry name" value="Type_1_exporter"/>
</dbReference>
<feature type="transmembrane region" description="Helical" evidence="10">
    <location>
        <begin position="169"/>
        <end position="187"/>
    </location>
</feature>
<evidence type="ECO:0000256" key="10">
    <source>
        <dbReference type="SAM" id="Phobius"/>
    </source>
</evidence>
<evidence type="ECO:0000256" key="2">
    <source>
        <dbReference type="ARBA" id="ARBA00005417"/>
    </source>
</evidence>
<evidence type="ECO:0000256" key="1">
    <source>
        <dbReference type="ARBA" id="ARBA00004651"/>
    </source>
</evidence>
<keyword evidence="7 10" id="KW-1133">Transmembrane helix</keyword>
<feature type="transmembrane region" description="Helical" evidence="10">
    <location>
        <begin position="199"/>
        <end position="221"/>
    </location>
</feature>
<feature type="transmembrane region" description="Helical" evidence="10">
    <location>
        <begin position="249"/>
        <end position="269"/>
    </location>
</feature>
<dbReference type="GO" id="GO:0005886">
    <property type="term" value="C:plasma membrane"/>
    <property type="evidence" value="ECO:0007669"/>
    <property type="project" value="UniProtKB-SubCell"/>
</dbReference>
<evidence type="ECO:0000313" key="14">
    <source>
        <dbReference type="Proteomes" id="UP000033580"/>
    </source>
</evidence>
<dbReference type="InterPro" id="IPR027417">
    <property type="entry name" value="P-loop_NTPase"/>
</dbReference>
<sequence>MDIKIKQVWSYIIRSAKPFPLSIFVMFLVSVVWSVDLSVRPYLLKIILNRLAESGQTDVFHYLVGRIALYLLMYVSLTTSFRAYGYFVEIKMIPKMREKIANDAFGLLVDKSHNYYQNNFSGSLTNKVNDLTSSVPDLLQIVIDRFFCRLLALFIAIFTLWQVSPIFAIQMLIYTSLLLIASLLLSGRLARQADTWSEYGSVITGKIVDALSNILSIRLFAAKRYEKRMLSAVFDGAVKAEQKLQWSYFWMWFSYGYTFFILQILNFYFLCKGRQEGWITVGDFALVLVINISIIDFLLHIANGLSQFSKLLGRITQALRTVLEAPELTDQSNAIELKVIAGQITFDNVKFHYKGTEPLFQNKSIEITAGQKVGLVGYSGSGKSTFVNLILRLYDLTDGAILIDGQDIRDVTQDSLRENIAMIPQDPSLFHRNLMENISYGRIDATDKEVIEAAKKAHAHEFISALLQGYDSLVGERGVKLSGGQRQRIAIARAILKNFPILILDEATSQLDSVTESLIQESLWELMQNKTTIVIAHRLSTLLRMDRILVFDKGKIVEDGTHSELLVKSGLYKYLWDAQVGGFLGDEKTEDV</sequence>
<name>A0A0F3RNX5_ORITS</name>
<keyword evidence="5" id="KW-0547">Nucleotide-binding</keyword>
<proteinExistence type="inferred from homology"/>